<feature type="domain" description="RSE1/DDB1/CPSF1 first beta-propeller" evidence="1">
    <location>
        <begin position="27"/>
        <end position="342"/>
    </location>
</feature>
<dbReference type="PANTHER" id="PTHR10644">
    <property type="entry name" value="DNA REPAIR/RNA PROCESSING CPSF FAMILY"/>
    <property type="match status" value="1"/>
</dbReference>
<dbReference type="InterPro" id="IPR036322">
    <property type="entry name" value="WD40_repeat_dom_sf"/>
</dbReference>
<dbReference type="Pfam" id="PF10433">
    <property type="entry name" value="Beta-prop_RSE1_1st"/>
    <property type="match status" value="1"/>
</dbReference>
<dbReference type="AlphaFoldDB" id="A0A1J4JZB8"/>
<organism evidence="2 3">
    <name type="scientific">Tritrichomonas foetus</name>
    <dbReference type="NCBI Taxonomy" id="1144522"/>
    <lineage>
        <taxon>Eukaryota</taxon>
        <taxon>Metamonada</taxon>
        <taxon>Parabasalia</taxon>
        <taxon>Tritrichomonadida</taxon>
        <taxon>Tritrichomonadidae</taxon>
        <taxon>Tritrichomonas</taxon>
    </lineage>
</organism>
<name>A0A1J4JZB8_9EUKA</name>
<dbReference type="InterPro" id="IPR015943">
    <property type="entry name" value="WD40/YVTN_repeat-like_dom_sf"/>
</dbReference>
<reference evidence="2" key="1">
    <citation type="submission" date="2016-10" db="EMBL/GenBank/DDBJ databases">
        <authorList>
            <person name="Benchimol M."/>
            <person name="Almeida L.G."/>
            <person name="Vasconcelos A.T."/>
            <person name="Perreira-Neves A."/>
            <person name="Rosa I.A."/>
            <person name="Tasca T."/>
            <person name="Bogo M.R."/>
            <person name="de Souza W."/>
        </authorList>
    </citation>
    <scope>NUCLEOTIDE SEQUENCE [LARGE SCALE GENOMIC DNA]</scope>
    <source>
        <strain evidence="2">K</strain>
    </source>
</reference>
<sequence length="1008" mass="114129">MEDFFISEVFPASSITDATIITSFFEENDALAVARGNRLVIYRIEDQFLQDERILELYGEILKLIPIQYSHTSQGNLLIILGDLQVCILSADQDEPTIIKTLATGTLAGTCDAPLPPIKHVLHPFAIVLQLSNSRLDVFPITSNSTLDVPFQIEIGCKRIIDFHFIGPTSKVTRLAVLTEEFNKSPTLRMIEIDSTNKTFNEDPEKNVTGLPMDTYLLIPYDPENQAIIVAFSAQQAIRVLYNNLTPKTTTATIFTTVPLITMIAMKPDFYMAIDSSRNLKLVKLGEEGNVHFIDVAKCPQPSAVAAISCNLAFIGSEKDDSKIYTIEEGTNSSSATVFDTIRATGPCLKFYQDGNRIISIFQRAFIDSALAIELKNSLKISCAGFSRVFPFVYDSKDMTCYLLSSSTETKILAQTIDGEFIDFVESGFIYCYSTIGFYQINTVNEESPKYLQITEHQIVLLSTENNSLNIISSVDFQESLIKSTLHGKTLLIATHNNLHIFDIADTLNKRTFNIPIEGGITAIALNNHYLAYATSSPNTVLILFFETNSIIRKYDFDIVVDLIFEFDKLYALDLMEKVHIIDFQNSEIDEIQNQGFNTFFSKLNNNQLLICGENPFILNKKNQYFPLTTGHNECSSFIDATFFENQLISLDSEYLSIGSLSMPKFISNSYYSEMPLIDMFYFYKRYFTVRKITANTLAVFASKKKYDKENISPFYIFKPDEKYTGYYTENDNLFLASNYRVFRFIVHAGSIDFLGEKSFGNDQSTQIKKFGTFRDYSYAQFENQIDFYTAEVSNQHGCELYQMFSLKNDKIVSFDCNNQLAAVINGGKLVIVYSFDDYMERFLPIPPYQSSVNVTSVAVSRTKIICGTENGNVLILGSVCSFNSTSSEQVVQVGFSIGEKITAITTMPNQDIMIGTEKGMVMALKRMQHHDKFQSGYDILSTKLTSIGRFKKRLQRSPKQGRYLLPGKEVYDLDLINRFYHLPTDEQEKLVKNSKMTLNDLKQYVLL</sequence>
<gene>
    <name evidence="2" type="ORF">TRFO_28018</name>
</gene>
<keyword evidence="3" id="KW-1185">Reference proteome</keyword>
<dbReference type="Gene3D" id="2.130.10.10">
    <property type="entry name" value="YVTN repeat-like/Quinoprotein amine dehydrogenase"/>
    <property type="match status" value="2"/>
</dbReference>
<evidence type="ECO:0000313" key="2">
    <source>
        <dbReference type="EMBL" id="OHT04505.1"/>
    </source>
</evidence>
<dbReference type="EMBL" id="MLAK01000791">
    <property type="protein sequence ID" value="OHT04505.1"/>
    <property type="molecule type" value="Genomic_DNA"/>
</dbReference>
<comment type="caution">
    <text evidence="2">The sequence shown here is derived from an EMBL/GenBank/DDBJ whole genome shotgun (WGS) entry which is preliminary data.</text>
</comment>
<evidence type="ECO:0000313" key="3">
    <source>
        <dbReference type="Proteomes" id="UP000179807"/>
    </source>
</evidence>
<accession>A0A1J4JZB8</accession>
<evidence type="ECO:0000259" key="1">
    <source>
        <dbReference type="Pfam" id="PF10433"/>
    </source>
</evidence>
<proteinExistence type="predicted"/>
<protein>
    <recommendedName>
        <fullName evidence="1">RSE1/DDB1/CPSF1 first beta-propeller domain-containing protein</fullName>
    </recommendedName>
</protein>
<dbReference type="OrthoDB" id="433457at2759"/>
<dbReference type="RefSeq" id="XP_068357641.1">
    <property type="nucleotide sequence ID" value="XM_068505912.1"/>
</dbReference>
<dbReference type="GeneID" id="94840616"/>
<dbReference type="Proteomes" id="UP000179807">
    <property type="component" value="Unassembled WGS sequence"/>
</dbReference>
<dbReference type="InterPro" id="IPR050358">
    <property type="entry name" value="RSE1/DDB1/CFT1"/>
</dbReference>
<dbReference type="InterPro" id="IPR018846">
    <property type="entry name" value="Beta-prop_RSE1/DDB1/CPSF1_1st"/>
</dbReference>
<dbReference type="SUPFAM" id="SSF50978">
    <property type="entry name" value="WD40 repeat-like"/>
    <property type="match status" value="1"/>
</dbReference>
<dbReference type="VEuPathDB" id="TrichDB:TRFO_28018"/>